<dbReference type="GO" id="GO:0004563">
    <property type="term" value="F:beta-N-acetylhexosaminidase activity"/>
    <property type="evidence" value="ECO:0007669"/>
    <property type="project" value="UniProtKB-EC"/>
</dbReference>
<dbReference type="AlphaFoldDB" id="A0A1G6KC30"/>
<dbReference type="EC" id="3.2.1.52" evidence="3"/>
<evidence type="ECO:0000256" key="4">
    <source>
        <dbReference type="ARBA" id="ARBA00022801"/>
    </source>
</evidence>
<dbReference type="EMBL" id="FMYW01000004">
    <property type="protein sequence ID" value="SDC28391.1"/>
    <property type="molecule type" value="Genomic_DNA"/>
</dbReference>
<evidence type="ECO:0000256" key="6">
    <source>
        <dbReference type="SAM" id="SignalP"/>
    </source>
</evidence>
<dbReference type="PANTHER" id="PTHR30480:SF13">
    <property type="entry name" value="BETA-HEXOSAMINIDASE"/>
    <property type="match status" value="1"/>
</dbReference>
<dbReference type="PANTHER" id="PTHR30480">
    <property type="entry name" value="BETA-HEXOSAMINIDASE-RELATED"/>
    <property type="match status" value="1"/>
</dbReference>
<dbReference type="SUPFAM" id="SSF51445">
    <property type="entry name" value="(Trans)glycosidases"/>
    <property type="match status" value="1"/>
</dbReference>
<dbReference type="InterPro" id="IPR019800">
    <property type="entry name" value="Glyco_hydro_3_AS"/>
</dbReference>
<accession>A0A1G6KC30</accession>
<reference evidence="9" key="1">
    <citation type="submission" date="2016-10" db="EMBL/GenBank/DDBJ databases">
        <authorList>
            <person name="Varghese N."/>
            <person name="Submissions S."/>
        </authorList>
    </citation>
    <scope>NUCLEOTIDE SEQUENCE [LARGE SCALE GENOMIC DNA]</scope>
    <source>
        <strain evidence="9">DSM 11005</strain>
    </source>
</reference>
<comment type="similarity">
    <text evidence="2">Belongs to the glycosyl hydrolase 3 family.</text>
</comment>
<dbReference type="InterPro" id="IPR001764">
    <property type="entry name" value="Glyco_hydro_3_N"/>
</dbReference>
<dbReference type="Gene3D" id="3.20.20.300">
    <property type="entry name" value="Glycoside hydrolase, family 3, N-terminal domain"/>
    <property type="match status" value="1"/>
</dbReference>
<dbReference type="InterPro" id="IPR036962">
    <property type="entry name" value="Glyco_hydro_3_N_sf"/>
</dbReference>
<dbReference type="PROSITE" id="PS51257">
    <property type="entry name" value="PROKAR_LIPOPROTEIN"/>
    <property type="match status" value="1"/>
</dbReference>
<evidence type="ECO:0000256" key="1">
    <source>
        <dbReference type="ARBA" id="ARBA00001231"/>
    </source>
</evidence>
<evidence type="ECO:0000259" key="7">
    <source>
        <dbReference type="Pfam" id="PF00933"/>
    </source>
</evidence>
<keyword evidence="4" id="KW-0378">Hydrolase</keyword>
<comment type="catalytic activity">
    <reaction evidence="1">
        <text>Hydrolysis of terminal non-reducing N-acetyl-D-hexosamine residues in N-acetyl-beta-D-hexosaminides.</text>
        <dbReference type="EC" id="3.2.1.52"/>
    </reaction>
</comment>
<evidence type="ECO:0000313" key="9">
    <source>
        <dbReference type="Proteomes" id="UP000198943"/>
    </source>
</evidence>
<keyword evidence="5" id="KW-0326">Glycosidase</keyword>
<dbReference type="Pfam" id="PF00933">
    <property type="entry name" value="Glyco_hydro_3"/>
    <property type="match status" value="1"/>
</dbReference>
<evidence type="ECO:0000256" key="3">
    <source>
        <dbReference type="ARBA" id="ARBA00012663"/>
    </source>
</evidence>
<proteinExistence type="inferred from homology"/>
<dbReference type="GO" id="GO:0005975">
    <property type="term" value="P:carbohydrate metabolic process"/>
    <property type="evidence" value="ECO:0007669"/>
    <property type="project" value="InterPro"/>
</dbReference>
<dbReference type="GO" id="GO:0009254">
    <property type="term" value="P:peptidoglycan turnover"/>
    <property type="evidence" value="ECO:0007669"/>
    <property type="project" value="TreeGrafter"/>
</dbReference>
<feature type="signal peptide" evidence="6">
    <location>
        <begin position="1"/>
        <end position="23"/>
    </location>
</feature>
<gene>
    <name evidence="8" type="ORF">SAMN04487864_104171</name>
</gene>
<keyword evidence="9" id="KW-1185">Reference proteome</keyword>
<feature type="domain" description="Glycoside hydrolase family 3 N-terminal" evidence="7">
    <location>
        <begin position="59"/>
        <end position="377"/>
    </location>
</feature>
<keyword evidence="6" id="KW-0732">Signal</keyword>
<dbReference type="PROSITE" id="PS00775">
    <property type="entry name" value="GLYCOSYL_HYDROL_F3"/>
    <property type="match status" value="1"/>
</dbReference>
<dbReference type="InterPro" id="IPR050226">
    <property type="entry name" value="NagZ_Beta-hexosaminidase"/>
</dbReference>
<dbReference type="Proteomes" id="UP000198943">
    <property type="component" value="Unassembled WGS sequence"/>
</dbReference>
<organism evidence="8 9">
    <name type="scientific">Succiniclasticum ruminis</name>
    <dbReference type="NCBI Taxonomy" id="40841"/>
    <lineage>
        <taxon>Bacteria</taxon>
        <taxon>Bacillati</taxon>
        <taxon>Bacillota</taxon>
        <taxon>Negativicutes</taxon>
        <taxon>Acidaminococcales</taxon>
        <taxon>Acidaminococcaceae</taxon>
        <taxon>Succiniclasticum</taxon>
    </lineage>
</organism>
<dbReference type="NCBIfam" id="NF003740">
    <property type="entry name" value="PRK05337.1"/>
    <property type="match status" value="1"/>
</dbReference>
<evidence type="ECO:0000256" key="5">
    <source>
        <dbReference type="ARBA" id="ARBA00023295"/>
    </source>
</evidence>
<sequence>MKKKFSAVNILLLVLFLICGCSAAEKGNVSSNDTQPSVETWATEHGLRQMASAVTDKLTLEEKIGQMMFVGIHGTTLTETTKNTLSSMHAGGVILFDRNMENREQVKALNASLRNLVLNKYALPLFLSVDQEGGLVTRMKQHAYMAPAAAEIGATGKPEDAYNHANNTGKDIHELGFNLDFAPVLDISSRMHGRSYGTTPQQVTAFGEQACRGLRDSGVLFTVKHFPGMGRSETDPHTDQSVVNVPRQIILQEDLLPFRNIIDQYPHHEFMVMAGHIRYPAFDTKPASLSPVILKQLLRNQLGYQGIVITDDLDMGAVSEGYQPEEIGIIAVQAGTDILLSCHKPEVQQRIYRSTLQAVKDGKISQKDIDASVRRIVYCKLKKLMDNDQRKNCYNRLSGNVNVSQHYSPQQPLWSGRSTVRFTPEIQDGKAS</sequence>
<dbReference type="RefSeq" id="WP_176760409.1">
    <property type="nucleotide sequence ID" value="NZ_FMYW01000004.1"/>
</dbReference>
<name>A0A1G6KC30_9FIRM</name>
<dbReference type="InterPro" id="IPR017853">
    <property type="entry name" value="GH"/>
</dbReference>
<evidence type="ECO:0000256" key="2">
    <source>
        <dbReference type="ARBA" id="ARBA00005336"/>
    </source>
</evidence>
<protein>
    <recommendedName>
        <fullName evidence="3">beta-N-acetylhexosaminidase</fullName>
        <ecNumber evidence="3">3.2.1.52</ecNumber>
    </recommendedName>
</protein>
<evidence type="ECO:0000313" key="8">
    <source>
        <dbReference type="EMBL" id="SDC28391.1"/>
    </source>
</evidence>
<feature type="chain" id="PRO_5011557137" description="beta-N-acetylhexosaminidase" evidence="6">
    <location>
        <begin position="24"/>
        <end position="432"/>
    </location>
</feature>